<gene>
    <name evidence="1" type="ORF">NPIL_65971</name>
</gene>
<name>A0A8X6QVI9_NEPPI</name>
<evidence type="ECO:0000313" key="2">
    <source>
        <dbReference type="Proteomes" id="UP000887013"/>
    </source>
</evidence>
<sequence length="63" mass="7093">MSTKTPTWHWLINTAPAHQVQAISQPVEHEMRTFLGRSSFVGFPTSFVAACNICVWPYACQLV</sequence>
<proteinExistence type="predicted"/>
<protein>
    <submittedName>
        <fullName evidence="1">Uncharacterized protein</fullName>
    </submittedName>
</protein>
<feature type="non-terminal residue" evidence="1">
    <location>
        <position position="63"/>
    </location>
</feature>
<organism evidence="1 2">
    <name type="scientific">Nephila pilipes</name>
    <name type="common">Giant wood spider</name>
    <name type="synonym">Nephila maculata</name>
    <dbReference type="NCBI Taxonomy" id="299642"/>
    <lineage>
        <taxon>Eukaryota</taxon>
        <taxon>Metazoa</taxon>
        <taxon>Ecdysozoa</taxon>
        <taxon>Arthropoda</taxon>
        <taxon>Chelicerata</taxon>
        <taxon>Arachnida</taxon>
        <taxon>Araneae</taxon>
        <taxon>Araneomorphae</taxon>
        <taxon>Entelegynae</taxon>
        <taxon>Araneoidea</taxon>
        <taxon>Nephilidae</taxon>
        <taxon>Nephila</taxon>
    </lineage>
</organism>
<comment type="caution">
    <text evidence="1">The sequence shown here is derived from an EMBL/GenBank/DDBJ whole genome shotgun (WGS) entry which is preliminary data.</text>
</comment>
<accession>A0A8X6QVI9</accession>
<dbReference type="AlphaFoldDB" id="A0A8X6QVI9"/>
<dbReference type="Proteomes" id="UP000887013">
    <property type="component" value="Unassembled WGS sequence"/>
</dbReference>
<dbReference type="EMBL" id="BMAW01084385">
    <property type="protein sequence ID" value="GFU38612.1"/>
    <property type="molecule type" value="Genomic_DNA"/>
</dbReference>
<reference evidence="1" key="1">
    <citation type="submission" date="2020-08" db="EMBL/GenBank/DDBJ databases">
        <title>Multicomponent nature underlies the extraordinary mechanical properties of spider dragline silk.</title>
        <authorList>
            <person name="Kono N."/>
            <person name="Nakamura H."/>
            <person name="Mori M."/>
            <person name="Yoshida Y."/>
            <person name="Ohtoshi R."/>
            <person name="Malay A.D."/>
            <person name="Moran D.A.P."/>
            <person name="Tomita M."/>
            <person name="Numata K."/>
            <person name="Arakawa K."/>
        </authorList>
    </citation>
    <scope>NUCLEOTIDE SEQUENCE</scope>
</reference>
<keyword evidence="2" id="KW-1185">Reference proteome</keyword>
<evidence type="ECO:0000313" key="1">
    <source>
        <dbReference type="EMBL" id="GFU38612.1"/>
    </source>
</evidence>